<protein>
    <submittedName>
        <fullName evidence="1">SurA N-terminal domain-containing protein</fullName>
    </submittedName>
</protein>
<keyword evidence="4" id="KW-1185">Reference proteome</keyword>
<sequence>MISPRTSTVVAAVIGLCVAAGSFFYGQSDVKAKEVVAIGHDVRISNQAFDKMKAEVDLAFQMQGAQNNLTNDQLLDLMLKDELFVRYGQKRGVKVKEAEVKQAIDQQRKALEAAGPEAAQLKEMLYKSAGLTEATYWTDPKTVNQYAKYLLQQKTIEYLVKKGELKTQEDLNALQEKLLAETKPGLRVKFPDQPKT</sequence>
<dbReference type="AlphaFoldDB" id="A0A410X4I9"/>
<proteinExistence type="predicted"/>
<name>A0A410X4I9_9BACL</name>
<dbReference type="InterPro" id="IPR027304">
    <property type="entry name" value="Trigger_fact/SurA_dom_sf"/>
</dbReference>
<evidence type="ECO:0000313" key="1">
    <source>
        <dbReference type="EMBL" id="MCY9597098.1"/>
    </source>
</evidence>
<gene>
    <name evidence="1" type="ORF">M5X16_15150</name>
    <name evidence="2" type="ORF">PC41400_29475</name>
</gene>
<accession>A0A410X4I9</accession>
<organism evidence="2 3">
    <name type="scientific">Paenibacillus chitinolyticus</name>
    <dbReference type="NCBI Taxonomy" id="79263"/>
    <lineage>
        <taxon>Bacteria</taxon>
        <taxon>Bacillati</taxon>
        <taxon>Bacillota</taxon>
        <taxon>Bacilli</taxon>
        <taxon>Bacillales</taxon>
        <taxon>Paenibacillaceae</taxon>
        <taxon>Paenibacillus</taxon>
    </lineage>
</organism>
<dbReference type="EMBL" id="CP026520">
    <property type="protein sequence ID" value="QAV21563.1"/>
    <property type="molecule type" value="Genomic_DNA"/>
</dbReference>
<dbReference type="GeneID" id="95378928"/>
<dbReference type="Gene3D" id="1.10.4030.10">
    <property type="entry name" value="Porin chaperone SurA, peptide-binding domain"/>
    <property type="match status" value="1"/>
</dbReference>
<reference evidence="2 3" key="1">
    <citation type="submission" date="2018-01" db="EMBL/GenBank/DDBJ databases">
        <title>The whole genome sequencing and assembly of Paenibacillus chitinolyticus KCCM 41400 strain.</title>
        <authorList>
            <person name="Kim J.-Y."/>
            <person name="Park M.-K."/>
            <person name="Lee Y.-J."/>
            <person name="Yi H."/>
            <person name="Bahn Y.-S."/>
            <person name="Kim J.F."/>
            <person name="Lee D.-W."/>
        </authorList>
    </citation>
    <scope>NUCLEOTIDE SEQUENCE [LARGE SCALE GENOMIC DNA]</scope>
    <source>
        <strain evidence="2 3">KCCM 41400</strain>
    </source>
</reference>
<evidence type="ECO:0000313" key="3">
    <source>
        <dbReference type="Proteomes" id="UP000288943"/>
    </source>
</evidence>
<dbReference type="OrthoDB" id="2586330at2"/>
<dbReference type="Proteomes" id="UP001527202">
    <property type="component" value="Unassembled WGS sequence"/>
</dbReference>
<dbReference type="Proteomes" id="UP000288943">
    <property type="component" value="Chromosome"/>
</dbReference>
<dbReference type="EMBL" id="JAMDMJ010000017">
    <property type="protein sequence ID" value="MCY9597098.1"/>
    <property type="molecule type" value="Genomic_DNA"/>
</dbReference>
<dbReference type="SUPFAM" id="SSF109998">
    <property type="entry name" value="Triger factor/SurA peptide-binding domain-like"/>
    <property type="match status" value="1"/>
</dbReference>
<dbReference type="Pfam" id="PF13624">
    <property type="entry name" value="SurA_N_3"/>
    <property type="match status" value="1"/>
</dbReference>
<evidence type="ECO:0000313" key="4">
    <source>
        <dbReference type="Proteomes" id="UP001527202"/>
    </source>
</evidence>
<dbReference type="RefSeq" id="WP_009671606.1">
    <property type="nucleotide sequence ID" value="NZ_BQWH01000028.1"/>
</dbReference>
<dbReference type="KEGG" id="pchi:PC41400_29475"/>
<evidence type="ECO:0000313" key="2">
    <source>
        <dbReference type="EMBL" id="QAV21563.1"/>
    </source>
</evidence>
<reference evidence="1 4" key="2">
    <citation type="submission" date="2022-05" db="EMBL/GenBank/DDBJ databases">
        <title>Genome Sequencing of Bee-Associated Microbes.</title>
        <authorList>
            <person name="Dunlap C."/>
        </authorList>
    </citation>
    <scope>NUCLEOTIDE SEQUENCE [LARGE SCALE GENOMIC DNA]</scope>
    <source>
        <strain evidence="1 4">NRRL B-23120</strain>
    </source>
</reference>